<gene>
    <name evidence="2" type="ORF">AVEN_221511_1</name>
</gene>
<dbReference type="Proteomes" id="UP000499080">
    <property type="component" value="Unassembled WGS sequence"/>
</dbReference>
<comment type="caution">
    <text evidence="2">The sequence shown here is derived from an EMBL/GenBank/DDBJ whole genome shotgun (WGS) entry which is preliminary data.</text>
</comment>
<evidence type="ECO:0000313" key="2">
    <source>
        <dbReference type="EMBL" id="GBM22448.1"/>
    </source>
</evidence>
<accession>A0A4Y2E340</accession>
<evidence type="ECO:0000256" key="1">
    <source>
        <dbReference type="SAM" id="SignalP"/>
    </source>
</evidence>
<organism evidence="2 3">
    <name type="scientific">Araneus ventricosus</name>
    <name type="common">Orbweaver spider</name>
    <name type="synonym">Epeira ventricosa</name>
    <dbReference type="NCBI Taxonomy" id="182803"/>
    <lineage>
        <taxon>Eukaryota</taxon>
        <taxon>Metazoa</taxon>
        <taxon>Ecdysozoa</taxon>
        <taxon>Arthropoda</taxon>
        <taxon>Chelicerata</taxon>
        <taxon>Arachnida</taxon>
        <taxon>Araneae</taxon>
        <taxon>Araneomorphae</taxon>
        <taxon>Entelegynae</taxon>
        <taxon>Araneoidea</taxon>
        <taxon>Araneidae</taxon>
        <taxon>Araneus</taxon>
    </lineage>
</organism>
<keyword evidence="1" id="KW-0732">Signal</keyword>
<dbReference type="EMBL" id="BGPR01000480">
    <property type="protein sequence ID" value="GBM22448.1"/>
    <property type="molecule type" value="Genomic_DNA"/>
</dbReference>
<feature type="chain" id="PRO_5021296105" evidence="1">
    <location>
        <begin position="34"/>
        <end position="222"/>
    </location>
</feature>
<feature type="signal peptide" evidence="1">
    <location>
        <begin position="1"/>
        <end position="33"/>
    </location>
</feature>
<proteinExistence type="predicted"/>
<dbReference type="OrthoDB" id="6415481at2759"/>
<sequence length="222" mass="24479">MSAGIFEAKKDFFSMKTSLLAFLLMSLISQNDSTILAATGYIASTSPVRNFLISSGIGNLVTYSANSLYDASGFRFVSDQGTRIRKAVVKNYTLVEVGSNGSFMERRGENLIPGRGESDERRIDSERLFGVLNKMDKNTCISKLLCEIGAKPISFGSIGLKINTYIKSVPPVTWNSATFPYIEAFQAGSTEGVNVCRHYSGCTYDLNRIVYFLWGIINPIRV</sequence>
<keyword evidence="3" id="KW-1185">Reference proteome</keyword>
<protein>
    <submittedName>
        <fullName evidence="2">Uncharacterized protein</fullName>
    </submittedName>
</protein>
<evidence type="ECO:0000313" key="3">
    <source>
        <dbReference type="Proteomes" id="UP000499080"/>
    </source>
</evidence>
<reference evidence="2 3" key="1">
    <citation type="journal article" date="2019" name="Sci. Rep.">
        <title>Orb-weaving spider Araneus ventricosus genome elucidates the spidroin gene catalogue.</title>
        <authorList>
            <person name="Kono N."/>
            <person name="Nakamura H."/>
            <person name="Ohtoshi R."/>
            <person name="Moran D.A.P."/>
            <person name="Shinohara A."/>
            <person name="Yoshida Y."/>
            <person name="Fujiwara M."/>
            <person name="Mori M."/>
            <person name="Tomita M."/>
            <person name="Arakawa K."/>
        </authorList>
    </citation>
    <scope>NUCLEOTIDE SEQUENCE [LARGE SCALE GENOMIC DNA]</scope>
</reference>
<name>A0A4Y2E340_ARAVE</name>
<dbReference type="AlphaFoldDB" id="A0A4Y2E340"/>